<proteinExistence type="predicted"/>
<evidence type="ECO:0000256" key="1">
    <source>
        <dbReference type="SAM" id="MobiDB-lite"/>
    </source>
</evidence>
<dbReference type="Proteomes" id="UP001562354">
    <property type="component" value="Unassembled WGS sequence"/>
</dbReference>
<dbReference type="EMBL" id="JBFMKM010000013">
    <property type="protein sequence ID" value="KAL1301762.1"/>
    <property type="molecule type" value="Genomic_DNA"/>
</dbReference>
<dbReference type="GeneID" id="95979659"/>
<keyword evidence="3" id="KW-1185">Reference proteome</keyword>
<name>A0ABR3P6T0_9PEZI</name>
<dbReference type="RefSeq" id="XP_069198038.1">
    <property type="nucleotide sequence ID" value="XM_069348288.1"/>
</dbReference>
<organism evidence="2 3">
    <name type="scientific">Neodothiora populina</name>
    <dbReference type="NCBI Taxonomy" id="2781224"/>
    <lineage>
        <taxon>Eukaryota</taxon>
        <taxon>Fungi</taxon>
        <taxon>Dikarya</taxon>
        <taxon>Ascomycota</taxon>
        <taxon>Pezizomycotina</taxon>
        <taxon>Dothideomycetes</taxon>
        <taxon>Dothideomycetidae</taxon>
        <taxon>Dothideales</taxon>
        <taxon>Dothioraceae</taxon>
        <taxon>Neodothiora</taxon>
    </lineage>
</organism>
<dbReference type="PANTHER" id="PTHR10957">
    <property type="entry name" value="RAP1 GTPASE-GDP DISSOCIATION STIMULATOR 1"/>
    <property type="match status" value="1"/>
</dbReference>
<dbReference type="InterPro" id="IPR016024">
    <property type="entry name" value="ARM-type_fold"/>
</dbReference>
<protein>
    <submittedName>
        <fullName evidence="2">Uncharacterized protein</fullName>
    </submittedName>
</protein>
<dbReference type="SUPFAM" id="SSF48371">
    <property type="entry name" value="ARM repeat"/>
    <property type="match status" value="1"/>
</dbReference>
<gene>
    <name evidence="2" type="ORF">AAFC00_005960</name>
</gene>
<evidence type="ECO:0000313" key="3">
    <source>
        <dbReference type="Proteomes" id="UP001562354"/>
    </source>
</evidence>
<dbReference type="Gene3D" id="1.25.10.10">
    <property type="entry name" value="Leucine-rich Repeat Variant"/>
    <property type="match status" value="2"/>
</dbReference>
<feature type="region of interest" description="Disordered" evidence="1">
    <location>
        <begin position="544"/>
        <end position="570"/>
    </location>
</feature>
<reference evidence="2 3" key="1">
    <citation type="submission" date="2024-07" db="EMBL/GenBank/DDBJ databases">
        <title>Draft sequence of the Neodothiora populina.</title>
        <authorList>
            <person name="Drown D.D."/>
            <person name="Schuette U.S."/>
            <person name="Buechlein A.B."/>
            <person name="Rusch D.R."/>
            <person name="Winton L.W."/>
            <person name="Adams G.A."/>
        </authorList>
    </citation>
    <scope>NUCLEOTIDE SEQUENCE [LARGE SCALE GENOMIC DNA]</scope>
    <source>
        <strain evidence="2 3">CPC 39397</strain>
    </source>
</reference>
<dbReference type="InterPro" id="IPR011989">
    <property type="entry name" value="ARM-like"/>
</dbReference>
<evidence type="ECO:0000313" key="2">
    <source>
        <dbReference type="EMBL" id="KAL1301762.1"/>
    </source>
</evidence>
<sequence>MSVAEALSLEGAKAQILESSDDTAVEQALAVVADASANIESRSFLQDESFFTRLLALFDHYGEKPPVTLLRPIGNLLADNERNRGAFVCRPDCINRLRGFLSRRPSSDKDGVFEDFAVKILYNLCNDSPESQKKTFEQGVHVAIIDHLTVKQFKEEDEALLALEASLLASLVESGEGIKLPGGNTKEYIQKILTLPFLQPQDSETLLDLLSVVLVALQDEDFVLQTVQHKQIHLIWQVLELVDEISRSGEVDEEDERQYRQYLNALAQSLADVSSLPAFNDQYTLDDDFIVEMCRQCIPSGPEEGRQASILPGCACLMLGNLAVSDDITIAMPERISVDQLLQRLGSSNESVFQNAAAGLLRHIAIPLENRRRCFGLPEHLNFVAHLYMGSTLEQIQVGGLQLTRQMLKDMPEGVQRLVSGQELAGCPTLSTFLTVFHDTTNPQIKVEVARLIASFLRTLHAPSVSENAKSALETLVGTPDILGPFIFTIKQATSPSLMQAQADAWLGLNLYVRTSGGAGHLGGLMVDDMEMISLLRQRVMPKGEEATGAVRESEGDSSGADKANRPSWVEDKERDNTILLIYDILKADEVSEDIKEKLRPLLRESEIRV</sequence>
<accession>A0ABR3P6T0</accession>
<dbReference type="InterPro" id="IPR040144">
    <property type="entry name" value="RAP1GDS1"/>
</dbReference>
<comment type="caution">
    <text evidence="2">The sequence shown here is derived from an EMBL/GenBank/DDBJ whole genome shotgun (WGS) entry which is preliminary data.</text>
</comment>